<dbReference type="Pfam" id="PF08028">
    <property type="entry name" value="Acyl-CoA_dh_2"/>
    <property type="match status" value="1"/>
</dbReference>
<reference evidence="3 4" key="1">
    <citation type="submission" date="2024-10" db="EMBL/GenBank/DDBJ databases">
        <title>The Natural Products Discovery Center: Release of the First 8490 Sequenced Strains for Exploring Actinobacteria Biosynthetic Diversity.</title>
        <authorList>
            <person name="Kalkreuter E."/>
            <person name="Kautsar S.A."/>
            <person name="Yang D."/>
            <person name="Bader C.D."/>
            <person name="Teijaro C.N."/>
            <person name="Fluegel L."/>
            <person name="Davis C.M."/>
            <person name="Simpson J.R."/>
            <person name="Lauterbach L."/>
            <person name="Steele A.D."/>
            <person name="Gui C."/>
            <person name="Meng S."/>
            <person name="Li G."/>
            <person name="Viehrig K."/>
            <person name="Ye F."/>
            <person name="Su P."/>
            <person name="Kiefer A.F."/>
            <person name="Nichols A."/>
            <person name="Cepeda A.J."/>
            <person name="Yan W."/>
            <person name="Fan B."/>
            <person name="Jiang Y."/>
            <person name="Adhikari A."/>
            <person name="Zheng C.-J."/>
            <person name="Schuster L."/>
            <person name="Cowan T.M."/>
            <person name="Smanski M.J."/>
            <person name="Chevrette M.G."/>
            <person name="De Carvalho L.P.S."/>
            <person name="Shen B."/>
        </authorList>
    </citation>
    <scope>NUCLEOTIDE SEQUENCE [LARGE SCALE GENOMIC DNA]</scope>
    <source>
        <strain evidence="3 4">NPDC002593</strain>
    </source>
</reference>
<dbReference type="InterPro" id="IPR046373">
    <property type="entry name" value="Acyl-CoA_Oxase/DH_mid-dom_sf"/>
</dbReference>
<dbReference type="RefSeq" id="WP_051192829.1">
    <property type="nucleotide sequence ID" value="NZ_JBIAQY010000008.1"/>
</dbReference>
<dbReference type="Proteomes" id="UP001601992">
    <property type="component" value="Unassembled WGS sequence"/>
</dbReference>
<protein>
    <recommendedName>
        <fullName evidence="2">Acyl-CoA dehydrogenase C-terminal domain-containing protein</fullName>
    </recommendedName>
</protein>
<comment type="caution">
    <text evidence="3">The sequence shown here is derived from an EMBL/GenBank/DDBJ whole genome shotgun (WGS) entry which is preliminary data.</text>
</comment>
<evidence type="ECO:0000313" key="4">
    <source>
        <dbReference type="Proteomes" id="UP001601992"/>
    </source>
</evidence>
<evidence type="ECO:0000259" key="2">
    <source>
        <dbReference type="Pfam" id="PF08028"/>
    </source>
</evidence>
<sequence>MTVREEFEVRPSEWAGRVAELKERARGLRRELPESAAAADAANADSAESMRRIWEAGLYEFHLSSRYGGITGGDPTVLTEDFAEIVLDLCAGDSAAGMNYTVQTLVTIEIFGPDSGLPESTKAEMARLITQEGIRFVASNAETGSARPVLGRVVPGGIRISGVKTFNTNSGGGGWANVGLRMAEDDQPMSYHALVPLDGEGVTCTHEWDMMGQRGTHSQTIEYDDVFVPDGYHFPRQGMSGAVLSALFLMHSAIMLGPGYGALDAALDHVRKLDRSTLPDEFDSATKDPLVRRRIGEYVSTLGAARAYLLRTAAQVSAGEEDPALTIESFAVKVACV</sequence>
<evidence type="ECO:0000256" key="1">
    <source>
        <dbReference type="ARBA" id="ARBA00023002"/>
    </source>
</evidence>
<name>A0ABW6S2W7_9NOCA</name>
<dbReference type="SUPFAM" id="SSF56645">
    <property type="entry name" value="Acyl-CoA dehydrogenase NM domain-like"/>
    <property type="match status" value="1"/>
</dbReference>
<keyword evidence="1" id="KW-0560">Oxidoreductase</keyword>
<dbReference type="SUPFAM" id="SSF47203">
    <property type="entry name" value="Acyl-CoA dehydrogenase C-terminal domain-like"/>
    <property type="match status" value="1"/>
</dbReference>
<dbReference type="PANTHER" id="PTHR43884:SF12">
    <property type="entry name" value="ISOVALERYL-COA DEHYDROGENASE, MITOCHONDRIAL-RELATED"/>
    <property type="match status" value="1"/>
</dbReference>
<organism evidence="3 4">
    <name type="scientific">Nocardia jiangxiensis</name>
    <dbReference type="NCBI Taxonomy" id="282685"/>
    <lineage>
        <taxon>Bacteria</taxon>
        <taxon>Bacillati</taxon>
        <taxon>Actinomycetota</taxon>
        <taxon>Actinomycetes</taxon>
        <taxon>Mycobacteriales</taxon>
        <taxon>Nocardiaceae</taxon>
        <taxon>Nocardia</taxon>
    </lineage>
</organism>
<evidence type="ECO:0000313" key="3">
    <source>
        <dbReference type="EMBL" id="MFF3570618.1"/>
    </source>
</evidence>
<dbReference type="Gene3D" id="2.40.110.10">
    <property type="entry name" value="Butyryl-CoA Dehydrogenase, subunit A, domain 2"/>
    <property type="match status" value="1"/>
</dbReference>
<dbReference type="InterPro" id="IPR013107">
    <property type="entry name" value="Acyl-CoA_DH_C"/>
</dbReference>
<dbReference type="InterPro" id="IPR009100">
    <property type="entry name" value="AcylCoA_DH/oxidase_NM_dom_sf"/>
</dbReference>
<dbReference type="Gene3D" id="1.20.140.10">
    <property type="entry name" value="Butyryl-CoA Dehydrogenase, subunit A, domain 3"/>
    <property type="match status" value="1"/>
</dbReference>
<gene>
    <name evidence="3" type="ORF">ACFYXQ_22815</name>
</gene>
<dbReference type="InterPro" id="IPR037069">
    <property type="entry name" value="AcylCoA_DH/ox_N_sf"/>
</dbReference>
<dbReference type="EMBL" id="JBIAQY010000008">
    <property type="protein sequence ID" value="MFF3570618.1"/>
    <property type="molecule type" value="Genomic_DNA"/>
</dbReference>
<proteinExistence type="predicted"/>
<keyword evidence="4" id="KW-1185">Reference proteome</keyword>
<dbReference type="Gene3D" id="1.10.540.10">
    <property type="entry name" value="Acyl-CoA dehydrogenase/oxidase, N-terminal domain"/>
    <property type="match status" value="1"/>
</dbReference>
<dbReference type="PANTHER" id="PTHR43884">
    <property type="entry name" value="ACYL-COA DEHYDROGENASE"/>
    <property type="match status" value="1"/>
</dbReference>
<dbReference type="InterPro" id="IPR036250">
    <property type="entry name" value="AcylCo_DH-like_C"/>
</dbReference>
<accession>A0ABW6S2W7</accession>
<feature type="domain" description="Acyl-CoA dehydrogenase C-terminal" evidence="2">
    <location>
        <begin position="249"/>
        <end position="326"/>
    </location>
</feature>